<name>A0A9D2CX93_9BACE</name>
<feature type="domain" description="DUF5106" evidence="3">
    <location>
        <begin position="45"/>
        <end position="188"/>
    </location>
</feature>
<dbReference type="InterPro" id="IPR033395">
    <property type="entry name" value="DUF5106"/>
</dbReference>
<dbReference type="Pfam" id="PF13098">
    <property type="entry name" value="Thioredoxin_2"/>
    <property type="match status" value="1"/>
</dbReference>
<dbReference type="EMBL" id="DXCK01000113">
    <property type="protein sequence ID" value="HIZ02241.1"/>
    <property type="molecule type" value="Genomic_DNA"/>
</dbReference>
<gene>
    <name evidence="4" type="ORF">H9819_08370</name>
</gene>
<dbReference type="Proteomes" id="UP000824023">
    <property type="component" value="Unassembled WGS sequence"/>
</dbReference>
<dbReference type="InterPro" id="IPR012336">
    <property type="entry name" value="Thioredoxin-like_fold"/>
</dbReference>
<reference evidence="4" key="2">
    <citation type="submission" date="2021-04" db="EMBL/GenBank/DDBJ databases">
        <authorList>
            <person name="Gilroy R."/>
        </authorList>
    </citation>
    <scope>NUCLEOTIDE SEQUENCE</scope>
    <source>
        <strain evidence="4">ChiHjej12B11-24981</strain>
    </source>
</reference>
<evidence type="ECO:0000256" key="1">
    <source>
        <dbReference type="SAM" id="SignalP"/>
    </source>
</evidence>
<evidence type="ECO:0000259" key="2">
    <source>
        <dbReference type="Pfam" id="PF13098"/>
    </source>
</evidence>
<evidence type="ECO:0000313" key="5">
    <source>
        <dbReference type="Proteomes" id="UP000824023"/>
    </source>
</evidence>
<reference evidence="4" key="1">
    <citation type="journal article" date="2021" name="PeerJ">
        <title>Extensive microbial diversity within the chicken gut microbiome revealed by metagenomics and culture.</title>
        <authorList>
            <person name="Gilroy R."/>
            <person name="Ravi A."/>
            <person name="Getino M."/>
            <person name="Pursley I."/>
            <person name="Horton D.L."/>
            <person name="Alikhan N.F."/>
            <person name="Baker D."/>
            <person name="Gharbi K."/>
            <person name="Hall N."/>
            <person name="Watson M."/>
            <person name="Adriaenssens E.M."/>
            <person name="Foster-Nyarko E."/>
            <person name="Jarju S."/>
            <person name="Secka A."/>
            <person name="Antonio M."/>
            <person name="Oren A."/>
            <person name="Chaudhuri R.R."/>
            <person name="La Ragione R."/>
            <person name="Hildebrand F."/>
            <person name="Pallen M.J."/>
        </authorList>
    </citation>
    <scope>NUCLEOTIDE SEQUENCE</scope>
    <source>
        <strain evidence="4">ChiHjej12B11-24981</strain>
    </source>
</reference>
<dbReference type="Gene3D" id="3.40.30.10">
    <property type="entry name" value="Glutaredoxin"/>
    <property type="match status" value="1"/>
</dbReference>
<proteinExistence type="predicted"/>
<feature type="signal peptide" evidence="1">
    <location>
        <begin position="1"/>
        <end position="28"/>
    </location>
</feature>
<feature type="domain" description="Thioredoxin-like fold" evidence="2">
    <location>
        <begin position="221"/>
        <end position="311"/>
    </location>
</feature>
<dbReference type="InterPro" id="IPR036249">
    <property type="entry name" value="Thioredoxin-like_sf"/>
</dbReference>
<protein>
    <submittedName>
        <fullName evidence="4">DUF5106 domain-containing protein</fullName>
    </submittedName>
</protein>
<evidence type="ECO:0000313" key="4">
    <source>
        <dbReference type="EMBL" id="HIZ02241.1"/>
    </source>
</evidence>
<comment type="caution">
    <text evidence="4">The sequence shown here is derived from an EMBL/GenBank/DDBJ whole genome shotgun (WGS) entry which is preliminary data.</text>
</comment>
<organism evidence="4 5">
    <name type="scientific">Candidatus Bacteroides merdipullorum</name>
    <dbReference type="NCBI Taxonomy" id="2838474"/>
    <lineage>
        <taxon>Bacteria</taxon>
        <taxon>Pseudomonadati</taxon>
        <taxon>Bacteroidota</taxon>
        <taxon>Bacteroidia</taxon>
        <taxon>Bacteroidales</taxon>
        <taxon>Bacteroidaceae</taxon>
        <taxon>Bacteroides</taxon>
    </lineage>
</organism>
<evidence type="ECO:0000259" key="3">
    <source>
        <dbReference type="Pfam" id="PF17127"/>
    </source>
</evidence>
<accession>A0A9D2CX93</accession>
<sequence>MKQNFYKCVRLAAGLLLCVSLTFCSGKAGGKPTSLAARSVDDVESPQQNLAGQDAFPFPAIPETMTEPQERRSYLLLHYWDNYDFADTALLHRADVTEQGLVNYVALAGTHPDKAEADDALGVFCSKIVLSAEACKEMPALVEKYLYDPMSPMRDENLYARFLGALLAHAPADDVRRERWTFLRKLTGRNNPGQAAEDFTYYLPDGQRRALSSTQVEAPVLILFFYDPECENCHATLQEMKSNTRFAEAVSSGQAQVLSIYTEGNPRVWRERLDEMPAAWTVGTDRELIKTQALYDLKAMPTLYLLDDNKRVLLKDASFAQICETMDW</sequence>
<dbReference type="SUPFAM" id="SSF52833">
    <property type="entry name" value="Thioredoxin-like"/>
    <property type="match status" value="1"/>
</dbReference>
<dbReference type="Pfam" id="PF17127">
    <property type="entry name" value="DUF5106"/>
    <property type="match status" value="1"/>
</dbReference>
<keyword evidence="1" id="KW-0732">Signal</keyword>
<dbReference type="AlphaFoldDB" id="A0A9D2CX93"/>
<feature type="chain" id="PRO_5039527518" evidence="1">
    <location>
        <begin position="29"/>
        <end position="328"/>
    </location>
</feature>